<keyword evidence="1" id="KW-1133">Transmembrane helix</keyword>
<evidence type="ECO:0000313" key="2">
    <source>
        <dbReference type="EMBL" id="MDH0826547.1"/>
    </source>
</evidence>
<gene>
    <name evidence="2" type="ORF">N5C97_08545</name>
</gene>
<evidence type="ECO:0000256" key="1">
    <source>
        <dbReference type="SAM" id="Phobius"/>
    </source>
</evidence>
<dbReference type="Proteomes" id="UP001160116">
    <property type="component" value="Unassembled WGS sequence"/>
</dbReference>
<comment type="caution">
    <text evidence="2">The sequence shown here is derived from an EMBL/GenBank/DDBJ whole genome shotgun (WGS) entry which is preliminary data.</text>
</comment>
<dbReference type="RefSeq" id="WP_279678952.1">
    <property type="nucleotide sequence ID" value="NZ_JAOCCL010000018.1"/>
</dbReference>
<name>A0AA42MAS0_ACIJO</name>
<dbReference type="EMBL" id="JAOCCL010000018">
    <property type="protein sequence ID" value="MDH0826547.1"/>
    <property type="molecule type" value="Genomic_DNA"/>
</dbReference>
<feature type="transmembrane region" description="Helical" evidence="1">
    <location>
        <begin position="76"/>
        <end position="97"/>
    </location>
</feature>
<dbReference type="AlphaFoldDB" id="A0AA42MAS0"/>
<accession>A0AA42MAS0</accession>
<evidence type="ECO:0000313" key="3">
    <source>
        <dbReference type="Proteomes" id="UP001160116"/>
    </source>
</evidence>
<reference evidence="2" key="1">
    <citation type="submission" date="2022-09" db="EMBL/GenBank/DDBJ databases">
        <title>Intensive care unit water sources are persistently colonized with multi-drug resistant bacteria and are the site of extensive horizontal gene transfer of antibiotic resistance genes.</title>
        <authorList>
            <person name="Diorio-Toth L."/>
        </authorList>
    </citation>
    <scope>NUCLEOTIDE SEQUENCE</scope>
    <source>
        <strain evidence="2">GD03885</strain>
    </source>
</reference>
<protein>
    <submittedName>
        <fullName evidence="2">Uncharacterized protein</fullName>
    </submittedName>
</protein>
<proteinExistence type="predicted"/>
<keyword evidence="1" id="KW-0472">Membrane</keyword>
<keyword evidence="1" id="KW-0812">Transmembrane</keyword>
<feature type="transmembrane region" description="Helical" evidence="1">
    <location>
        <begin position="6"/>
        <end position="24"/>
    </location>
</feature>
<organism evidence="2 3">
    <name type="scientific">Acinetobacter johnsonii</name>
    <dbReference type="NCBI Taxonomy" id="40214"/>
    <lineage>
        <taxon>Bacteria</taxon>
        <taxon>Pseudomonadati</taxon>
        <taxon>Pseudomonadota</taxon>
        <taxon>Gammaproteobacteria</taxon>
        <taxon>Moraxellales</taxon>
        <taxon>Moraxellaceae</taxon>
        <taxon>Acinetobacter</taxon>
    </lineage>
</organism>
<feature type="transmembrane region" description="Helical" evidence="1">
    <location>
        <begin position="51"/>
        <end position="70"/>
    </location>
</feature>
<sequence length="117" mass="13838">MDGLQIVYAVVLVIAVVQWAFNRYQLASGLSLRFYTIRLHPQFNQQFEKKITNYISLLVGLFVQLVFVWFCSYRLLFDLGVFDLEAGIVLSVIMLFFTKDRFYYESAIFVVTRWRAE</sequence>